<evidence type="ECO:0000313" key="1">
    <source>
        <dbReference type="EMBL" id="VYU39650.1"/>
    </source>
</evidence>
<organism evidence="1">
    <name type="scientific">Roseburia intestinalis</name>
    <dbReference type="NCBI Taxonomy" id="166486"/>
    <lineage>
        <taxon>Bacteria</taxon>
        <taxon>Bacillati</taxon>
        <taxon>Bacillota</taxon>
        <taxon>Clostridia</taxon>
        <taxon>Lachnospirales</taxon>
        <taxon>Lachnospiraceae</taxon>
        <taxon>Roseburia</taxon>
    </lineage>
</organism>
<protein>
    <submittedName>
        <fullName evidence="1">Uncharacterized protein</fullName>
    </submittedName>
</protein>
<dbReference type="EMBL" id="CACRUM010000067">
    <property type="protein sequence ID" value="VYU39650.1"/>
    <property type="molecule type" value="Genomic_DNA"/>
</dbReference>
<proteinExistence type="predicted"/>
<reference evidence="1" key="1">
    <citation type="submission" date="2019-11" db="EMBL/GenBank/DDBJ databases">
        <authorList>
            <person name="Feng L."/>
        </authorList>
    </citation>
    <scope>NUCLEOTIDE SEQUENCE</scope>
    <source>
        <strain evidence="1">RintestinalisLFYP67</strain>
    </source>
</reference>
<dbReference type="AlphaFoldDB" id="A0A6N3EF39"/>
<gene>
    <name evidence="1" type="ORF">RILFYP67_01832</name>
</gene>
<sequence>MGFPNFFDRIYLEIIEDPCYNTTGKQNKQLLWHTGI</sequence>
<name>A0A6N3EF39_9FIRM</name>
<accession>A0A6N3EF39</accession>